<dbReference type="EMBL" id="CM046391">
    <property type="protein sequence ID" value="KAI8560473.1"/>
    <property type="molecule type" value="Genomic_DNA"/>
</dbReference>
<name>A0ACC0P6N4_RHOML</name>
<reference evidence="1" key="1">
    <citation type="submission" date="2022-02" db="EMBL/GenBank/DDBJ databases">
        <title>Plant Genome Project.</title>
        <authorList>
            <person name="Zhang R.-G."/>
        </authorList>
    </citation>
    <scope>NUCLEOTIDE SEQUENCE</scope>
    <source>
        <strain evidence="1">AT1</strain>
    </source>
</reference>
<proteinExistence type="predicted"/>
<organism evidence="1 2">
    <name type="scientific">Rhododendron molle</name>
    <name type="common">Chinese azalea</name>
    <name type="synonym">Azalea mollis</name>
    <dbReference type="NCBI Taxonomy" id="49168"/>
    <lineage>
        <taxon>Eukaryota</taxon>
        <taxon>Viridiplantae</taxon>
        <taxon>Streptophyta</taxon>
        <taxon>Embryophyta</taxon>
        <taxon>Tracheophyta</taxon>
        <taxon>Spermatophyta</taxon>
        <taxon>Magnoliopsida</taxon>
        <taxon>eudicotyledons</taxon>
        <taxon>Gunneridae</taxon>
        <taxon>Pentapetalae</taxon>
        <taxon>asterids</taxon>
        <taxon>Ericales</taxon>
        <taxon>Ericaceae</taxon>
        <taxon>Ericoideae</taxon>
        <taxon>Rhodoreae</taxon>
        <taxon>Rhododendron</taxon>
    </lineage>
</organism>
<sequence length="115" mass="13100">MEAKGTPPDAISYRTVFRGLCSGGGRIGEAVDFLVEMTEKRFMPDSSSFYMLADGLCSLSMENTLVMVVERIMKTDFFSENEVSTMRALMKIHKFQDAFAAIGRILQRRNPKRRY</sequence>
<gene>
    <name evidence="1" type="ORF">RHMOL_Rhmol04G0258600</name>
</gene>
<comment type="caution">
    <text evidence="1">The sequence shown here is derived from an EMBL/GenBank/DDBJ whole genome shotgun (WGS) entry which is preliminary data.</text>
</comment>
<keyword evidence="2" id="KW-1185">Reference proteome</keyword>
<protein>
    <submittedName>
        <fullName evidence="1">Uncharacterized protein</fullName>
    </submittedName>
</protein>
<evidence type="ECO:0000313" key="1">
    <source>
        <dbReference type="EMBL" id="KAI8560473.1"/>
    </source>
</evidence>
<dbReference type="Proteomes" id="UP001062846">
    <property type="component" value="Chromosome 4"/>
</dbReference>
<evidence type="ECO:0000313" key="2">
    <source>
        <dbReference type="Proteomes" id="UP001062846"/>
    </source>
</evidence>
<accession>A0ACC0P6N4</accession>